<dbReference type="PANTHER" id="PTHR30055">
    <property type="entry name" value="HTH-TYPE TRANSCRIPTIONAL REGULATOR RUTR"/>
    <property type="match status" value="1"/>
</dbReference>
<accession>A0AAU4K2M4</accession>
<dbReference type="InterPro" id="IPR009057">
    <property type="entry name" value="Homeodomain-like_sf"/>
</dbReference>
<dbReference type="AlphaFoldDB" id="A0AAU4K2M4"/>
<evidence type="ECO:0000256" key="2">
    <source>
        <dbReference type="ARBA" id="ARBA00023125"/>
    </source>
</evidence>
<gene>
    <name evidence="6" type="ORF">OG579_21755</name>
</gene>
<dbReference type="InterPro" id="IPR001647">
    <property type="entry name" value="HTH_TetR"/>
</dbReference>
<dbReference type="PANTHER" id="PTHR30055:SF234">
    <property type="entry name" value="HTH-TYPE TRANSCRIPTIONAL REGULATOR BETI"/>
    <property type="match status" value="1"/>
</dbReference>
<keyword evidence="1" id="KW-0805">Transcription regulation</keyword>
<feature type="DNA-binding region" description="H-T-H motif" evidence="4">
    <location>
        <begin position="31"/>
        <end position="50"/>
    </location>
</feature>
<dbReference type="Pfam" id="PF00440">
    <property type="entry name" value="TetR_N"/>
    <property type="match status" value="1"/>
</dbReference>
<evidence type="ECO:0000256" key="3">
    <source>
        <dbReference type="ARBA" id="ARBA00023163"/>
    </source>
</evidence>
<dbReference type="Proteomes" id="UP001432128">
    <property type="component" value="Chromosome"/>
</dbReference>
<dbReference type="SUPFAM" id="SSF46689">
    <property type="entry name" value="Homeodomain-like"/>
    <property type="match status" value="1"/>
</dbReference>
<keyword evidence="3" id="KW-0804">Transcription</keyword>
<keyword evidence="7" id="KW-1185">Reference proteome</keyword>
<dbReference type="KEGG" id="whr:OG579_21755"/>
<evidence type="ECO:0000259" key="5">
    <source>
        <dbReference type="PROSITE" id="PS50977"/>
    </source>
</evidence>
<evidence type="ECO:0000313" key="6">
    <source>
        <dbReference type="EMBL" id="WUM20264.1"/>
    </source>
</evidence>
<feature type="domain" description="HTH tetR-type" evidence="5">
    <location>
        <begin position="8"/>
        <end position="68"/>
    </location>
</feature>
<evidence type="ECO:0000256" key="1">
    <source>
        <dbReference type="ARBA" id="ARBA00023015"/>
    </source>
</evidence>
<dbReference type="GO" id="GO:0000976">
    <property type="term" value="F:transcription cis-regulatory region binding"/>
    <property type="evidence" value="ECO:0007669"/>
    <property type="project" value="TreeGrafter"/>
</dbReference>
<reference evidence="6 7" key="1">
    <citation type="submission" date="2022-10" db="EMBL/GenBank/DDBJ databases">
        <title>The complete genomes of actinobacterial strains from the NBC collection.</title>
        <authorList>
            <person name="Joergensen T.S."/>
            <person name="Alvarez Arevalo M."/>
            <person name="Sterndorff E.B."/>
            <person name="Faurdal D."/>
            <person name="Vuksanovic O."/>
            <person name="Mourched A.-S."/>
            <person name="Charusanti P."/>
            <person name="Shaw S."/>
            <person name="Blin K."/>
            <person name="Weber T."/>
        </authorList>
    </citation>
    <scope>NUCLEOTIDE SEQUENCE [LARGE SCALE GENOMIC DNA]</scope>
    <source>
        <strain evidence="6 7">NBC_00319</strain>
    </source>
</reference>
<dbReference type="PRINTS" id="PR00455">
    <property type="entry name" value="HTHTETR"/>
</dbReference>
<dbReference type="Gene3D" id="1.10.357.10">
    <property type="entry name" value="Tetracycline Repressor, domain 2"/>
    <property type="match status" value="1"/>
</dbReference>
<dbReference type="GO" id="GO:0003700">
    <property type="term" value="F:DNA-binding transcription factor activity"/>
    <property type="evidence" value="ECO:0007669"/>
    <property type="project" value="TreeGrafter"/>
</dbReference>
<dbReference type="InterPro" id="IPR050109">
    <property type="entry name" value="HTH-type_TetR-like_transc_reg"/>
</dbReference>
<evidence type="ECO:0000256" key="4">
    <source>
        <dbReference type="PROSITE-ProRule" id="PRU00335"/>
    </source>
</evidence>
<keyword evidence="2 4" id="KW-0238">DNA-binding</keyword>
<name>A0AAU4K2M4_9NOCA</name>
<proteinExistence type="predicted"/>
<dbReference type="PROSITE" id="PS50977">
    <property type="entry name" value="HTH_TETR_2"/>
    <property type="match status" value="1"/>
</dbReference>
<protein>
    <submittedName>
        <fullName evidence="6">TetR/AcrR family transcriptional regulator</fullName>
    </submittedName>
</protein>
<evidence type="ECO:0000313" key="7">
    <source>
        <dbReference type="Proteomes" id="UP001432128"/>
    </source>
</evidence>
<sequence length="227" mass="24465">MLSRLSIDQRRVQLIDCALDLAQRTGMSSVTVRAVAEEAGVSLGIVHYCFDSKDALMAAMIERAVGDHLAAFLRVESLDDLGGDVAAADVSGPVGADELRALLTGALTSVLDVVQEAPERWLVLIESTVVSLRAPSTSGAYSTAARQNDLAEDYGLRYLSAIGARTAMTWDGSERAVVRAALQLIYGMIQWWLVDRDDDRARTSIALLCDWITERATPVEPGALSAR</sequence>
<organism evidence="6 7">
    <name type="scientific">Williamsia herbipolensis</name>
    <dbReference type="NCBI Taxonomy" id="1603258"/>
    <lineage>
        <taxon>Bacteria</taxon>
        <taxon>Bacillati</taxon>
        <taxon>Actinomycetota</taxon>
        <taxon>Actinomycetes</taxon>
        <taxon>Mycobacteriales</taxon>
        <taxon>Nocardiaceae</taxon>
        <taxon>Williamsia</taxon>
    </lineage>
</organism>
<dbReference type="RefSeq" id="WP_328857635.1">
    <property type="nucleotide sequence ID" value="NZ_CP108021.1"/>
</dbReference>
<dbReference type="EMBL" id="CP108021">
    <property type="protein sequence ID" value="WUM20264.1"/>
    <property type="molecule type" value="Genomic_DNA"/>
</dbReference>